<dbReference type="GO" id="GO:0003723">
    <property type="term" value="F:RNA binding"/>
    <property type="evidence" value="ECO:0007669"/>
    <property type="project" value="InterPro"/>
</dbReference>
<sequence>MSREAEEAAPVTAAAAPPQRTFGEPWTEFNEGLTYHDLARPADAGLTLIEFYSRKYKNSAPVQGWLQRIQNKQITVDGRVVSNPDACLRSGAQLVYHRLPWKEPYAPYVLDVLFEDKNLIALNKPSGLQVLPGGLFQQRTVLTQLQRRARNSSNLSTCGEPSPAPVHRLGRGTSGILLCAKTKLAKSCLASYFADGTSIVQEKRHSNVEIMRARKIVKIYRALVSGIMNEDEVVIEQPIGMIRYPGVAKGLYVASTSGKPALSNVRVLERRVKNNCTLIEVEIQSGRPHQIRIHLSSIGHPLIGDPLYTDGGQPGCFDPDLLDESFAEDGGYQRPENPVPGDCGYNLHAHKLTLPHPITQEMITITAPLPSILKACPEASLYHHCSG</sequence>
<accession>A0A9P1ELN3</accession>
<dbReference type="SUPFAM" id="SSF55120">
    <property type="entry name" value="Pseudouridine synthase"/>
    <property type="match status" value="1"/>
</dbReference>
<evidence type="ECO:0000313" key="5">
    <source>
        <dbReference type="Proteomes" id="UP001152484"/>
    </source>
</evidence>
<evidence type="ECO:0000256" key="2">
    <source>
        <dbReference type="SAM" id="MobiDB-lite"/>
    </source>
</evidence>
<dbReference type="EMBL" id="CAMAPE010000070">
    <property type="protein sequence ID" value="CAH9116124.1"/>
    <property type="molecule type" value="Genomic_DNA"/>
</dbReference>
<keyword evidence="5" id="KW-1185">Reference proteome</keyword>
<dbReference type="InterPro" id="IPR050188">
    <property type="entry name" value="RluA_PseudoU_synthase"/>
</dbReference>
<dbReference type="InterPro" id="IPR006145">
    <property type="entry name" value="PsdUridine_synth_RsuA/RluA"/>
</dbReference>
<dbReference type="AlphaFoldDB" id="A0A9P1ELN3"/>
<dbReference type="InterPro" id="IPR020103">
    <property type="entry name" value="PsdUridine_synth_cat_dom_sf"/>
</dbReference>
<protein>
    <recommendedName>
        <fullName evidence="3">Pseudouridine synthase RsuA/RluA-like domain-containing protein</fullName>
    </recommendedName>
</protein>
<comment type="catalytic activity">
    <reaction evidence="1">
        <text>a uridine in RNA = a pseudouridine in RNA</text>
        <dbReference type="Rhea" id="RHEA:48348"/>
        <dbReference type="Rhea" id="RHEA-COMP:12068"/>
        <dbReference type="Rhea" id="RHEA-COMP:12069"/>
        <dbReference type="ChEBI" id="CHEBI:65314"/>
        <dbReference type="ChEBI" id="CHEBI:65315"/>
    </reaction>
</comment>
<dbReference type="Gene3D" id="3.30.2350.10">
    <property type="entry name" value="Pseudouridine synthase"/>
    <property type="match status" value="1"/>
</dbReference>
<gene>
    <name evidence="4" type="ORF">CEURO_LOCUS21022</name>
</gene>
<dbReference type="OrthoDB" id="428658at2759"/>
<proteinExistence type="predicted"/>
<reference evidence="4" key="1">
    <citation type="submission" date="2022-07" db="EMBL/GenBank/DDBJ databases">
        <authorList>
            <person name="Macas J."/>
            <person name="Novak P."/>
            <person name="Neumann P."/>
        </authorList>
    </citation>
    <scope>NUCLEOTIDE SEQUENCE</scope>
</reference>
<name>A0A9P1ELN3_CUSEU</name>
<evidence type="ECO:0000259" key="3">
    <source>
        <dbReference type="Pfam" id="PF00849"/>
    </source>
</evidence>
<feature type="compositionally biased region" description="Low complexity" evidence="2">
    <location>
        <begin position="8"/>
        <end position="18"/>
    </location>
</feature>
<dbReference type="PROSITE" id="PS01129">
    <property type="entry name" value="PSI_RLU"/>
    <property type="match status" value="1"/>
</dbReference>
<evidence type="ECO:0000313" key="4">
    <source>
        <dbReference type="EMBL" id="CAH9116124.1"/>
    </source>
</evidence>
<feature type="domain" description="Pseudouridine synthase RsuA/RluA-like" evidence="3">
    <location>
        <begin position="118"/>
        <end position="297"/>
    </location>
</feature>
<dbReference type="Proteomes" id="UP001152484">
    <property type="component" value="Unassembled WGS sequence"/>
</dbReference>
<dbReference type="PANTHER" id="PTHR21600">
    <property type="entry name" value="MITOCHONDRIAL RNA PSEUDOURIDINE SYNTHASE"/>
    <property type="match status" value="1"/>
</dbReference>
<dbReference type="InterPro" id="IPR006224">
    <property type="entry name" value="PsdUridine_synth_RluA-like_CS"/>
</dbReference>
<evidence type="ECO:0000256" key="1">
    <source>
        <dbReference type="ARBA" id="ARBA00000073"/>
    </source>
</evidence>
<comment type="caution">
    <text evidence="4">The sequence shown here is derived from an EMBL/GenBank/DDBJ whole genome shotgun (WGS) entry which is preliminary data.</text>
</comment>
<feature type="region of interest" description="Disordered" evidence="2">
    <location>
        <begin position="1"/>
        <end position="22"/>
    </location>
</feature>
<dbReference type="Pfam" id="PF00849">
    <property type="entry name" value="PseudoU_synth_2"/>
    <property type="match status" value="1"/>
</dbReference>
<dbReference type="CDD" id="cd02869">
    <property type="entry name" value="PseudoU_synth_RluA_like"/>
    <property type="match status" value="1"/>
</dbReference>
<dbReference type="PANTHER" id="PTHR21600:SF88">
    <property type="entry name" value="RNA PSEUDOURIDINE SYNTHASE 5"/>
    <property type="match status" value="1"/>
</dbReference>
<dbReference type="GO" id="GO:0009982">
    <property type="term" value="F:pseudouridine synthase activity"/>
    <property type="evidence" value="ECO:0007669"/>
    <property type="project" value="InterPro"/>
</dbReference>
<dbReference type="GO" id="GO:0000455">
    <property type="term" value="P:enzyme-directed rRNA pseudouridine synthesis"/>
    <property type="evidence" value="ECO:0007669"/>
    <property type="project" value="TreeGrafter"/>
</dbReference>
<organism evidence="4 5">
    <name type="scientific">Cuscuta europaea</name>
    <name type="common">European dodder</name>
    <dbReference type="NCBI Taxonomy" id="41803"/>
    <lineage>
        <taxon>Eukaryota</taxon>
        <taxon>Viridiplantae</taxon>
        <taxon>Streptophyta</taxon>
        <taxon>Embryophyta</taxon>
        <taxon>Tracheophyta</taxon>
        <taxon>Spermatophyta</taxon>
        <taxon>Magnoliopsida</taxon>
        <taxon>eudicotyledons</taxon>
        <taxon>Gunneridae</taxon>
        <taxon>Pentapetalae</taxon>
        <taxon>asterids</taxon>
        <taxon>lamiids</taxon>
        <taxon>Solanales</taxon>
        <taxon>Convolvulaceae</taxon>
        <taxon>Cuscuteae</taxon>
        <taxon>Cuscuta</taxon>
        <taxon>Cuscuta subgen. Cuscuta</taxon>
    </lineage>
</organism>